<evidence type="ECO:0000256" key="12">
    <source>
        <dbReference type="ARBA" id="ARBA00023002"/>
    </source>
</evidence>
<proteinExistence type="inferred from homology"/>
<dbReference type="InterPro" id="IPR002346">
    <property type="entry name" value="Mopterin_DH_FAD-bd"/>
</dbReference>
<dbReference type="FunFam" id="1.10.150.120:FF:000001">
    <property type="entry name" value="Aldehyde oxidase 1"/>
    <property type="match status" value="1"/>
</dbReference>
<feature type="domain" description="2Fe-2S ferredoxin-type" evidence="25">
    <location>
        <begin position="9"/>
        <end position="96"/>
    </location>
</feature>
<dbReference type="PIRSF" id="PIRSF000127">
    <property type="entry name" value="Xanthine_DH"/>
    <property type="match status" value="1"/>
</dbReference>
<dbReference type="InterPro" id="IPR016169">
    <property type="entry name" value="FAD-bd_PCMH_sub2"/>
</dbReference>
<keyword evidence="28" id="KW-1185">Reference proteome</keyword>
<comment type="subunit">
    <text evidence="4">Homodimer.</text>
</comment>
<dbReference type="Gene3D" id="3.30.43.10">
    <property type="entry name" value="Uridine Diphospho-n-acetylenolpyruvylglucosamine Reductase, domain 2"/>
    <property type="match status" value="1"/>
</dbReference>
<dbReference type="InterPro" id="IPR008274">
    <property type="entry name" value="AldOxase/xan_DH_MoCoBD1"/>
</dbReference>
<dbReference type="Pfam" id="PF00941">
    <property type="entry name" value="FAD_binding_5"/>
    <property type="match status" value="1"/>
</dbReference>
<evidence type="ECO:0000256" key="3">
    <source>
        <dbReference type="ARBA" id="ARBA00006849"/>
    </source>
</evidence>
<dbReference type="PROSITE" id="PS51085">
    <property type="entry name" value="2FE2S_FER_2"/>
    <property type="match status" value="1"/>
</dbReference>
<keyword evidence="16" id="KW-0576">Peroxisome</keyword>
<dbReference type="EC" id="1.17.1.4" evidence="5"/>
<dbReference type="EMBL" id="JAJJHW010003409">
    <property type="protein sequence ID" value="KAH8358827.1"/>
    <property type="molecule type" value="Genomic_DNA"/>
</dbReference>
<sequence length="1342" mass="148128">MSKNEAATSVLVFFVNGKKVTDDNPDPECTLLTYLRDKLRLCGTKLGCGEGGCGACTVMISRLDRESNQIKHLAVNACLTPVCAMHGCAVTTVEGIGSTRTRLHPAQERLAKAHGSQCGFCTPGIVMSMYALLRNAAQPSMRDLEVAFQGNLCRCTGYRPILEGYKTFTKEFACGMGDKCCRMNGNGNGCGGDAATADTDDQLFERSEFQPVDPSQEPIFPPELQLNKCYDEESLSFRSDRVSWYRPTTLQELLQLKAQYPAAKLIVGNTEVGVEVKFKHFLYPVLINPIKVPELLELRETDESIYFGAAISLMEIDAYLRRRIEELPEEQTRFFQCTVDMLHYFAGKQIRNVACLGGNIMTGSPISDMNPVLTAAGARLEVASLDGGRRSVHMGSGFFTGYRRNVIQPQEILLGIHFQKTTPDQHFVAFKQARRRDDDIAIVNAAVNVHFEPRSNVVQRIHMAFGGMAPTTVLAPKSSELMVGQPWNHALVERVTESLCEELPLDASAPGGMIAYRRALVVSLFFKSYLSISRKLCDAGIMPPDAVPKDERSGADGFHTPALRSAQLFERVSSDQPSYDPVGKPKVHAAALKQATGEAIYTDDIPRMDGELYLGFVLSTKARAKLTKVDASEALALPGVHYFFSAKDITEHENEVGPVFHDEHVFAAGEVHCIGQIIGAIAADNQTLAQRAARLVRVEYEERTPVIVTIEQAIEHKSYYPDYPRYINKGDVAKAFAEADHVYEGSCRMGGQEHFYLETHAAVAVPRDSDELELFCSTQHPSEVQKLVSHVISVPAHRVVCRAKRLGGGFGGKESRGISVALPVALAAYRLRRPVRCMLDRDEDMLITGTRHPFLFKYKVGFSSEGLITACDIECYNNAGWSMDLSFSVLERAMCHFENCYRIPNVRVGGWVCKTNLPSNTAFRGFGGPQGMFAGEHIIRDVARIVGRDVLDVMRLNFYKTGDYTHYNQQLERFPIERCFQDCIKQSHYHEKRAEIHRFNAEHRWRKRGIALVPTKFGVAFGVMHLNQAGALINIYGDGSVLLSHGGVEIGQGLNTKMIQCAARALGIPIELIHISETATDKVPNTSPTAASVGSDLNGMAVLDACEKINKRLVPIKEALPTGSWKEWINKAYFDRVSLSATGFYAIPNIGYHPETNPNARTYNYFTNGVGISVVEIDCLTGDHQVLSTDIVMDIGSSINPAIDIGQIEGAFMQGYGLFTLEELMYSPQGMLYSRGPGMYKLPGFADIPGEFNVSLLTNAPNPRAVYSSKAVGEPPLFIGCSVFFAIKEAIAAARSDQKLSAHYELEAPATSARIRMACQDKFTHMVKMPEAGTYTPWNIVP</sequence>
<comment type="function">
    <text evidence="20">Key enzyme in purine degradation. Catalyzes the oxidation of hypoxanthine to xanthine. Catalyzes the oxidation of xanthine to uric acid.</text>
</comment>
<dbReference type="SUPFAM" id="SSF47741">
    <property type="entry name" value="CO dehydrogenase ISP C-domain like"/>
    <property type="match status" value="1"/>
</dbReference>
<comment type="caution">
    <text evidence="27">The sequence shown here is derived from an EMBL/GenBank/DDBJ whole genome shotgun (WGS) entry which is preliminary data.</text>
</comment>
<evidence type="ECO:0000256" key="22">
    <source>
        <dbReference type="PIRSR" id="PIRSR000127-1"/>
    </source>
</evidence>
<evidence type="ECO:0000256" key="14">
    <source>
        <dbReference type="ARBA" id="ARBA00023014"/>
    </source>
</evidence>
<keyword evidence="12" id="KW-0560">Oxidoreductase</keyword>
<dbReference type="Pfam" id="PF03450">
    <property type="entry name" value="CO_deh_flav_C"/>
    <property type="match status" value="1"/>
</dbReference>
<feature type="active site" description="Proton acceptor" evidence="22">
    <location>
        <position position="1274"/>
    </location>
</feature>
<comment type="catalytic activity">
    <reaction evidence="19">
        <text>hypoxanthine + NAD(+) + H2O = xanthine + NADH + H(+)</text>
        <dbReference type="Rhea" id="RHEA:24670"/>
        <dbReference type="ChEBI" id="CHEBI:15377"/>
        <dbReference type="ChEBI" id="CHEBI:15378"/>
        <dbReference type="ChEBI" id="CHEBI:17368"/>
        <dbReference type="ChEBI" id="CHEBI:17712"/>
        <dbReference type="ChEBI" id="CHEBI:57540"/>
        <dbReference type="ChEBI" id="CHEBI:57945"/>
        <dbReference type="EC" id="1.17.1.4"/>
    </reaction>
</comment>
<dbReference type="Gene3D" id="1.10.150.120">
    <property type="entry name" value="[2Fe-2S]-binding domain"/>
    <property type="match status" value="1"/>
</dbReference>
<keyword evidence="13 24" id="KW-0408">Iron</keyword>
<accession>A0AAD4PHB8</accession>
<dbReference type="Gene3D" id="3.30.465.10">
    <property type="match status" value="1"/>
</dbReference>
<evidence type="ECO:0000256" key="13">
    <source>
        <dbReference type="ARBA" id="ARBA00023004"/>
    </source>
</evidence>
<evidence type="ECO:0000256" key="16">
    <source>
        <dbReference type="ARBA" id="ARBA00023140"/>
    </source>
</evidence>
<keyword evidence="10 24" id="KW-0479">Metal-binding</keyword>
<feature type="binding site" evidence="23">
    <location>
        <position position="345"/>
    </location>
    <ligand>
        <name>FAD</name>
        <dbReference type="ChEBI" id="CHEBI:57692"/>
    </ligand>
</feature>
<feature type="binding site" evidence="24">
    <location>
        <position position="924"/>
    </location>
    <ligand>
        <name>Mo-molybdopterin</name>
        <dbReference type="ChEBI" id="CHEBI:71302"/>
    </ligand>
    <ligandPart>
        <name>Mo</name>
        <dbReference type="ChEBI" id="CHEBI:28685"/>
    </ligandPart>
</feature>
<feature type="binding site" evidence="24">
    <location>
        <position position="779"/>
    </location>
    <ligand>
        <name>Mo-molybdopterin</name>
        <dbReference type="ChEBI" id="CHEBI:71302"/>
    </ligand>
    <ligandPart>
        <name>Mo</name>
        <dbReference type="ChEBI" id="CHEBI:28685"/>
    </ligandPart>
</feature>
<dbReference type="InterPro" id="IPR016166">
    <property type="entry name" value="FAD-bd_PCMH"/>
</dbReference>
<feature type="domain" description="FAD-binding PCMH-type" evidence="26">
    <location>
        <begin position="237"/>
        <end position="423"/>
    </location>
</feature>
<feature type="binding site" evidence="24">
    <location>
        <position position="1091"/>
    </location>
    <ligand>
        <name>Mo-molybdopterin</name>
        <dbReference type="ChEBI" id="CHEBI:71302"/>
    </ligand>
    <ligandPart>
        <name>Mo</name>
        <dbReference type="ChEBI" id="CHEBI:28685"/>
    </ligandPart>
</feature>
<keyword evidence="11 23" id="KW-0274">FAD</keyword>
<dbReference type="InterPro" id="IPR036683">
    <property type="entry name" value="CO_DH_flav_C_dom_sf"/>
</dbReference>
<dbReference type="GO" id="GO:0051537">
    <property type="term" value="F:2 iron, 2 sulfur cluster binding"/>
    <property type="evidence" value="ECO:0007669"/>
    <property type="project" value="UniProtKB-KW"/>
</dbReference>
<dbReference type="InterPro" id="IPR036856">
    <property type="entry name" value="Ald_Oxase/Xan_DH_a/b_sf"/>
</dbReference>
<dbReference type="Pfam" id="PF01799">
    <property type="entry name" value="Fer2_2"/>
    <property type="match status" value="1"/>
</dbReference>
<dbReference type="SUPFAM" id="SSF56176">
    <property type="entry name" value="FAD-binding/transporter-associated domain-like"/>
    <property type="match status" value="1"/>
</dbReference>
<feature type="binding site" evidence="24">
    <location>
        <position position="121"/>
    </location>
    <ligand>
        <name>[2Fe-2S] cluster</name>
        <dbReference type="ChEBI" id="CHEBI:190135"/>
        <label>2</label>
    </ligand>
</feature>
<dbReference type="InterPro" id="IPR037165">
    <property type="entry name" value="AldOxase/xan_DH_Mopterin-bd_sf"/>
</dbReference>
<keyword evidence="14 24" id="KW-0411">Iron-sulfur</keyword>
<name>A0AAD4PHB8_9MUSC</name>
<evidence type="ECO:0000256" key="24">
    <source>
        <dbReference type="PIRSR" id="PIRSR000127-3"/>
    </source>
</evidence>
<evidence type="ECO:0000256" key="10">
    <source>
        <dbReference type="ARBA" id="ARBA00022723"/>
    </source>
</evidence>
<feature type="binding site" evidence="24">
    <location>
        <position position="153"/>
    </location>
    <ligand>
        <name>[2Fe-2S] cluster</name>
        <dbReference type="ChEBI" id="CHEBI:190135"/>
        <label>2</label>
    </ligand>
</feature>
<dbReference type="SUPFAM" id="SSF56003">
    <property type="entry name" value="Molybdenum cofactor-binding domain"/>
    <property type="match status" value="1"/>
</dbReference>
<keyword evidence="15" id="KW-0520">NAD</keyword>
<dbReference type="FunFam" id="3.30.365.10:FF:000003">
    <property type="entry name" value="Aldehyde oxidase 1"/>
    <property type="match status" value="1"/>
</dbReference>
<feature type="binding site" evidence="23">
    <location>
        <position position="431"/>
    </location>
    <ligand>
        <name>FAD</name>
        <dbReference type="ChEBI" id="CHEBI:57692"/>
    </ligand>
</feature>
<dbReference type="SUPFAM" id="SSF54292">
    <property type="entry name" value="2Fe-2S ferredoxin-like"/>
    <property type="match status" value="1"/>
</dbReference>
<evidence type="ECO:0000256" key="18">
    <source>
        <dbReference type="ARBA" id="ARBA00049017"/>
    </source>
</evidence>
<comment type="similarity">
    <text evidence="3">Belongs to the xanthine dehydrogenase family.</text>
</comment>
<dbReference type="Gene3D" id="3.30.365.10">
    <property type="entry name" value="Aldehyde oxidase/xanthine dehydrogenase, molybdopterin binding domain"/>
    <property type="match status" value="4"/>
</dbReference>
<keyword evidence="8" id="KW-0285">Flavoprotein</keyword>
<dbReference type="Pfam" id="PF20256">
    <property type="entry name" value="MoCoBD_2"/>
    <property type="match status" value="1"/>
</dbReference>
<feature type="binding site" evidence="23">
    <location>
        <position position="413"/>
    </location>
    <ligand>
        <name>FAD</name>
        <dbReference type="ChEBI" id="CHEBI:57692"/>
    </ligand>
</feature>
<evidence type="ECO:0000256" key="20">
    <source>
        <dbReference type="ARBA" id="ARBA00053333"/>
    </source>
</evidence>
<dbReference type="InterPro" id="IPR016167">
    <property type="entry name" value="FAD-bd_PCMH_sub1"/>
</dbReference>
<dbReference type="PANTHER" id="PTHR45444">
    <property type="entry name" value="XANTHINE DEHYDROGENASE"/>
    <property type="match status" value="1"/>
</dbReference>
<organism evidence="27 28">
    <name type="scientific">Drosophila rubida</name>
    <dbReference type="NCBI Taxonomy" id="30044"/>
    <lineage>
        <taxon>Eukaryota</taxon>
        <taxon>Metazoa</taxon>
        <taxon>Ecdysozoa</taxon>
        <taxon>Arthropoda</taxon>
        <taxon>Hexapoda</taxon>
        <taxon>Insecta</taxon>
        <taxon>Pterygota</taxon>
        <taxon>Neoptera</taxon>
        <taxon>Endopterygota</taxon>
        <taxon>Diptera</taxon>
        <taxon>Brachycera</taxon>
        <taxon>Muscomorpha</taxon>
        <taxon>Ephydroidea</taxon>
        <taxon>Drosophilidae</taxon>
        <taxon>Drosophila</taxon>
    </lineage>
</organism>
<evidence type="ECO:0000256" key="23">
    <source>
        <dbReference type="PIRSR" id="PIRSR000127-2"/>
    </source>
</evidence>
<feature type="binding site" evidence="23">
    <location>
        <position position="368"/>
    </location>
    <ligand>
        <name>FAD</name>
        <dbReference type="ChEBI" id="CHEBI:57692"/>
    </ligand>
</feature>
<evidence type="ECO:0000256" key="5">
    <source>
        <dbReference type="ARBA" id="ARBA00013123"/>
    </source>
</evidence>
<protein>
    <recommendedName>
        <fullName evidence="6">Xanthine dehydrogenase</fullName>
        <ecNumber evidence="5">1.17.1.4</ecNumber>
    </recommendedName>
    <alternativeName>
        <fullName evidence="21">Protein rosy locus</fullName>
    </alternativeName>
</protein>
<dbReference type="InterPro" id="IPR006058">
    <property type="entry name" value="2Fe2S_fd_BS"/>
</dbReference>
<dbReference type="FunFam" id="3.30.465.10:FF:000004">
    <property type="entry name" value="Xanthine dehydrogenase/oxidase"/>
    <property type="match status" value="1"/>
</dbReference>
<evidence type="ECO:0000313" key="28">
    <source>
        <dbReference type="Proteomes" id="UP001200034"/>
    </source>
</evidence>
<comment type="cofactor">
    <cofactor evidence="17">
        <name>[2Fe-2S] cluster</name>
        <dbReference type="ChEBI" id="CHEBI:190135"/>
    </cofactor>
</comment>
<comment type="subcellular location">
    <subcellularLocation>
        <location evidence="2">Peroxisome</location>
    </subcellularLocation>
</comment>
<dbReference type="PROSITE" id="PS00559">
    <property type="entry name" value="MOLYBDOPTERIN_EUK"/>
    <property type="match status" value="1"/>
</dbReference>
<evidence type="ECO:0000256" key="15">
    <source>
        <dbReference type="ARBA" id="ARBA00023027"/>
    </source>
</evidence>
<dbReference type="PANTHER" id="PTHR45444:SF3">
    <property type="entry name" value="XANTHINE DEHYDROGENASE"/>
    <property type="match status" value="1"/>
</dbReference>
<comment type="cofactor">
    <cofactor evidence="1 23">
        <name>FAD</name>
        <dbReference type="ChEBI" id="CHEBI:57692"/>
    </cofactor>
</comment>
<keyword evidence="9 24" id="KW-0001">2Fe-2S</keyword>
<dbReference type="FunFam" id="3.10.20.30:FF:000015">
    <property type="entry name" value="Aldehyde oxidase 1"/>
    <property type="match status" value="1"/>
</dbReference>
<gene>
    <name evidence="27" type="ORF">KR093_002709</name>
</gene>
<comment type="cofactor">
    <cofactor evidence="24">
        <name>Mo-molybdopterin</name>
        <dbReference type="ChEBI" id="CHEBI:71302"/>
    </cofactor>
    <text evidence="24">Binds 1 Mo-molybdopterin (Mo-MPT) cofactor per subunit.</text>
</comment>
<dbReference type="GO" id="GO:0043546">
    <property type="term" value="F:molybdopterin cofactor binding"/>
    <property type="evidence" value="ECO:0007669"/>
    <property type="project" value="InterPro"/>
</dbReference>
<feature type="binding site" evidence="24">
    <location>
        <position position="155"/>
    </location>
    <ligand>
        <name>[2Fe-2S] cluster</name>
        <dbReference type="ChEBI" id="CHEBI:190135"/>
        <label>2</label>
    </ligand>
</feature>
<evidence type="ECO:0000256" key="9">
    <source>
        <dbReference type="ARBA" id="ARBA00022714"/>
    </source>
</evidence>
<dbReference type="Gene3D" id="3.10.20.30">
    <property type="match status" value="1"/>
</dbReference>
<evidence type="ECO:0000256" key="11">
    <source>
        <dbReference type="ARBA" id="ARBA00022827"/>
    </source>
</evidence>
<dbReference type="InterPro" id="IPR016208">
    <property type="entry name" value="Ald_Oxase/xanthine_DH-like"/>
</dbReference>
<dbReference type="PROSITE" id="PS51387">
    <property type="entry name" value="FAD_PCMH"/>
    <property type="match status" value="1"/>
</dbReference>
<evidence type="ECO:0000256" key="21">
    <source>
        <dbReference type="ARBA" id="ARBA00078450"/>
    </source>
</evidence>
<evidence type="ECO:0000256" key="17">
    <source>
        <dbReference type="ARBA" id="ARBA00034078"/>
    </source>
</evidence>
<feature type="binding site" evidence="24">
    <location>
        <position position="118"/>
    </location>
    <ligand>
        <name>[2Fe-2S] cluster</name>
        <dbReference type="ChEBI" id="CHEBI:190135"/>
        <label>2</label>
    </ligand>
</feature>
<feature type="binding site" evidence="23">
    <location>
        <position position="814"/>
    </location>
    <ligand>
        <name>substrate</name>
    </ligand>
</feature>
<keyword evidence="7 24" id="KW-0500">Molybdenum</keyword>
<reference evidence="27" key="1">
    <citation type="journal article" date="2021" name="Mol. Ecol. Resour.">
        <title>Phylogenomic analyses of the genus Drosophila reveals genomic signals of climate adaptation.</title>
        <authorList>
            <person name="Li F."/>
            <person name="Rane R.V."/>
            <person name="Luria V."/>
            <person name="Xiong Z."/>
            <person name="Chen J."/>
            <person name="Li Z."/>
            <person name="Catullo R.A."/>
            <person name="Griffin P.C."/>
            <person name="Schiffer M."/>
            <person name="Pearce S."/>
            <person name="Lee S.F."/>
            <person name="McElroy K."/>
            <person name="Stocker A."/>
            <person name="Shirriffs J."/>
            <person name="Cockerell F."/>
            <person name="Coppin C."/>
            <person name="Sgro C.M."/>
            <person name="Karger A."/>
            <person name="Cain J.W."/>
            <person name="Weber J.A."/>
            <person name="Santpere G."/>
            <person name="Kirschner M.W."/>
            <person name="Hoffmann A.A."/>
            <person name="Oakeshott J.G."/>
            <person name="Zhang G."/>
        </authorList>
    </citation>
    <scope>NUCLEOTIDE SEQUENCE</scope>
    <source>
        <strain evidence="27">BGI-SZ-2011g</strain>
    </source>
</reference>
<dbReference type="Pfam" id="PF01315">
    <property type="entry name" value="Ald_Xan_dh_C"/>
    <property type="match status" value="1"/>
</dbReference>
<dbReference type="InterPro" id="IPR014307">
    <property type="entry name" value="Xanthine_DH_ssu"/>
</dbReference>
<feature type="binding site" evidence="23">
    <location>
        <position position="926"/>
    </location>
    <ligand>
        <name>substrate</name>
    </ligand>
</feature>
<feature type="binding site" evidence="24">
    <location>
        <position position="810"/>
    </location>
    <ligand>
        <name>Mo-molybdopterin</name>
        <dbReference type="ChEBI" id="CHEBI:71302"/>
    </ligand>
    <ligandPart>
        <name>Mo</name>
        <dbReference type="ChEBI" id="CHEBI:28685"/>
    </ligandPart>
</feature>
<feature type="binding site" evidence="24">
    <location>
        <position position="48"/>
    </location>
    <ligand>
        <name>[2Fe-2S] cluster</name>
        <dbReference type="ChEBI" id="CHEBI:190135"/>
        <label>1</label>
    </ligand>
</feature>
<dbReference type="FunFam" id="3.30.365.10:FF:000004">
    <property type="entry name" value="Xanthine dehydrogenase oxidase"/>
    <property type="match status" value="1"/>
</dbReference>
<dbReference type="NCBIfam" id="TIGR02963">
    <property type="entry name" value="xanthine_xdhA"/>
    <property type="match status" value="1"/>
</dbReference>
<dbReference type="Gene3D" id="3.90.1170.50">
    <property type="entry name" value="Aldehyde oxidase/xanthine dehydrogenase, a/b hammerhead"/>
    <property type="match status" value="1"/>
</dbReference>
<evidence type="ECO:0000256" key="1">
    <source>
        <dbReference type="ARBA" id="ARBA00001974"/>
    </source>
</evidence>
<dbReference type="InterPro" id="IPR022407">
    <property type="entry name" value="OxRdtase_Mopterin_BS"/>
</dbReference>
<dbReference type="InterPro" id="IPR036884">
    <property type="entry name" value="2Fe-2S-bd_dom_sf"/>
</dbReference>
<evidence type="ECO:0000256" key="19">
    <source>
        <dbReference type="ARBA" id="ARBA00049517"/>
    </source>
</evidence>
<dbReference type="GO" id="GO:0071949">
    <property type="term" value="F:FAD binding"/>
    <property type="evidence" value="ECO:0007669"/>
    <property type="project" value="InterPro"/>
</dbReference>
<dbReference type="GO" id="GO:0005777">
    <property type="term" value="C:peroxisome"/>
    <property type="evidence" value="ECO:0007669"/>
    <property type="project" value="UniProtKB-SubCell"/>
</dbReference>
<evidence type="ECO:0000313" key="27">
    <source>
        <dbReference type="EMBL" id="KAH8358827.1"/>
    </source>
</evidence>
<dbReference type="Proteomes" id="UP001200034">
    <property type="component" value="Unassembled WGS sequence"/>
</dbReference>
<evidence type="ECO:0000256" key="8">
    <source>
        <dbReference type="ARBA" id="ARBA00022630"/>
    </source>
</evidence>
<evidence type="ECO:0000256" key="4">
    <source>
        <dbReference type="ARBA" id="ARBA00011738"/>
    </source>
</evidence>
<dbReference type="InterPro" id="IPR046867">
    <property type="entry name" value="AldOxase/xan_DH_MoCoBD2"/>
</dbReference>
<feature type="binding site" evidence="24">
    <location>
        <position position="78"/>
    </location>
    <ligand>
        <name>[2Fe-2S] cluster</name>
        <dbReference type="ChEBI" id="CHEBI:190135"/>
        <label>1</label>
    </ligand>
</feature>
<dbReference type="InterPro" id="IPR000674">
    <property type="entry name" value="Ald_Oxase/Xan_DH_a/b"/>
</dbReference>
<feature type="binding site" evidence="23">
    <location>
        <position position="892"/>
    </location>
    <ligand>
        <name>substrate</name>
    </ligand>
</feature>
<dbReference type="FunFam" id="3.90.1170.50:FF:000001">
    <property type="entry name" value="Aldehyde oxidase 1"/>
    <property type="match status" value="1"/>
</dbReference>
<feature type="binding site" evidence="24">
    <location>
        <position position="56"/>
    </location>
    <ligand>
        <name>[2Fe-2S] cluster</name>
        <dbReference type="ChEBI" id="CHEBI:190135"/>
        <label>1</label>
    </ligand>
</feature>
<dbReference type="InterPro" id="IPR036318">
    <property type="entry name" value="FAD-bd_PCMH-like_sf"/>
</dbReference>
<evidence type="ECO:0000259" key="26">
    <source>
        <dbReference type="PROSITE" id="PS51387"/>
    </source>
</evidence>
<dbReference type="InterPro" id="IPR002888">
    <property type="entry name" value="2Fe-2S-bd"/>
</dbReference>
<evidence type="ECO:0000256" key="2">
    <source>
        <dbReference type="ARBA" id="ARBA00004275"/>
    </source>
</evidence>
<dbReference type="SUPFAM" id="SSF54665">
    <property type="entry name" value="CO dehydrogenase molybdoprotein N-domain-like"/>
    <property type="match status" value="1"/>
</dbReference>
<dbReference type="InterPro" id="IPR012675">
    <property type="entry name" value="Beta-grasp_dom_sf"/>
</dbReference>
<dbReference type="Gene3D" id="3.30.390.50">
    <property type="entry name" value="CO dehydrogenase flavoprotein, C-terminal domain"/>
    <property type="match status" value="1"/>
</dbReference>
<dbReference type="GO" id="GO:0005506">
    <property type="term" value="F:iron ion binding"/>
    <property type="evidence" value="ECO:0007669"/>
    <property type="project" value="InterPro"/>
</dbReference>
<dbReference type="SMART" id="SM01092">
    <property type="entry name" value="CO_deh_flav_C"/>
    <property type="match status" value="1"/>
</dbReference>
<comment type="cofactor">
    <cofactor evidence="24">
        <name>[2Fe-2S] cluster</name>
        <dbReference type="ChEBI" id="CHEBI:190135"/>
    </cofactor>
    <text evidence="24">Binds 2 [2Fe-2S] clusters.</text>
</comment>
<dbReference type="FunFam" id="3.30.365.10:FF:000001">
    <property type="entry name" value="Xanthine dehydrogenase oxidase"/>
    <property type="match status" value="1"/>
</dbReference>
<dbReference type="Pfam" id="PF02738">
    <property type="entry name" value="MoCoBD_1"/>
    <property type="match status" value="1"/>
</dbReference>
<evidence type="ECO:0000259" key="25">
    <source>
        <dbReference type="PROSITE" id="PS51085"/>
    </source>
</evidence>
<dbReference type="FunFam" id="3.30.390.50:FF:000001">
    <property type="entry name" value="Xanthine dehydrogenase oxidase"/>
    <property type="match status" value="1"/>
</dbReference>
<dbReference type="PROSITE" id="PS00197">
    <property type="entry name" value="2FE2S_FER_1"/>
    <property type="match status" value="1"/>
</dbReference>
<evidence type="ECO:0000256" key="7">
    <source>
        <dbReference type="ARBA" id="ARBA00022505"/>
    </source>
</evidence>
<feature type="binding site" evidence="23">
    <location>
        <begin position="265"/>
        <end position="272"/>
    </location>
    <ligand>
        <name>FAD</name>
        <dbReference type="ChEBI" id="CHEBI:57692"/>
    </ligand>
</feature>
<dbReference type="Pfam" id="PF00111">
    <property type="entry name" value="Fer2"/>
    <property type="match status" value="1"/>
</dbReference>
<dbReference type="SUPFAM" id="SSF55447">
    <property type="entry name" value="CO dehydrogenase flavoprotein C-terminal domain-like"/>
    <property type="match status" value="1"/>
</dbReference>
<dbReference type="InterPro" id="IPR036010">
    <property type="entry name" value="2Fe-2S_ferredoxin-like_sf"/>
</dbReference>
<evidence type="ECO:0000256" key="6">
    <source>
        <dbReference type="ARBA" id="ARBA00019394"/>
    </source>
</evidence>
<dbReference type="InterPro" id="IPR005107">
    <property type="entry name" value="CO_DH_flav_C"/>
</dbReference>
<dbReference type="FunFam" id="3.30.43.10:FF:000001">
    <property type="entry name" value="Xanthine dehydrogenase/oxidase"/>
    <property type="match status" value="1"/>
</dbReference>
<dbReference type="SMART" id="SM01008">
    <property type="entry name" value="Ald_Xan_dh_C"/>
    <property type="match status" value="1"/>
</dbReference>
<dbReference type="InterPro" id="IPR001041">
    <property type="entry name" value="2Fe-2S_ferredoxin-type"/>
</dbReference>
<feature type="binding site" evidence="24">
    <location>
        <position position="53"/>
    </location>
    <ligand>
        <name>[2Fe-2S] cluster</name>
        <dbReference type="ChEBI" id="CHEBI:190135"/>
        <label>1</label>
    </ligand>
</feature>
<dbReference type="GO" id="GO:0004854">
    <property type="term" value="F:xanthine dehydrogenase activity"/>
    <property type="evidence" value="ECO:0007669"/>
    <property type="project" value="UniProtKB-EC"/>
</dbReference>
<comment type="catalytic activity">
    <reaction evidence="18">
        <text>xanthine + NAD(+) + H2O = urate + NADH + H(+)</text>
        <dbReference type="Rhea" id="RHEA:16669"/>
        <dbReference type="ChEBI" id="CHEBI:15377"/>
        <dbReference type="ChEBI" id="CHEBI:15378"/>
        <dbReference type="ChEBI" id="CHEBI:17712"/>
        <dbReference type="ChEBI" id="CHEBI:17775"/>
        <dbReference type="ChEBI" id="CHEBI:57540"/>
        <dbReference type="ChEBI" id="CHEBI:57945"/>
        <dbReference type="EC" id="1.17.1.4"/>
    </reaction>
</comment>